<dbReference type="InterPro" id="IPR057942">
    <property type="entry name" value="TPR_TNPO3_IPO13_3rd"/>
</dbReference>
<organism evidence="3 4">
    <name type="scientific">Pararge aegeria aegeria</name>
    <dbReference type="NCBI Taxonomy" id="348720"/>
    <lineage>
        <taxon>Eukaryota</taxon>
        <taxon>Metazoa</taxon>
        <taxon>Ecdysozoa</taxon>
        <taxon>Arthropoda</taxon>
        <taxon>Hexapoda</taxon>
        <taxon>Insecta</taxon>
        <taxon>Pterygota</taxon>
        <taxon>Neoptera</taxon>
        <taxon>Endopterygota</taxon>
        <taxon>Lepidoptera</taxon>
        <taxon>Glossata</taxon>
        <taxon>Ditrysia</taxon>
        <taxon>Papilionoidea</taxon>
        <taxon>Nymphalidae</taxon>
        <taxon>Satyrinae</taxon>
        <taxon>Satyrini</taxon>
        <taxon>Parargina</taxon>
        <taxon>Pararge</taxon>
    </lineage>
</organism>
<dbReference type="Pfam" id="PF08389">
    <property type="entry name" value="Xpo1"/>
    <property type="match status" value="1"/>
</dbReference>
<protein>
    <submittedName>
        <fullName evidence="3">Jg6448 protein</fullName>
    </submittedName>
</protein>
<keyword evidence="4" id="KW-1185">Reference proteome</keyword>
<dbReference type="GO" id="GO:0005737">
    <property type="term" value="C:cytoplasm"/>
    <property type="evidence" value="ECO:0007669"/>
    <property type="project" value="TreeGrafter"/>
</dbReference>
<accession>A0A8S4RSH6</accession>
<evidence type="ECO:0000313" key="4">
    <source>
        <dbReference type="Proteomes" id="UP000838756"/>
    </source>
</evidence>
<dbReference type="SUPFAM" id="SSF48371">
    <property type="entry name" value="ARM repeat"/>
    <property type="match status" value="1"/>
</dbReference>
<reference evidence="3" key="1">
    <citation type="submission" date="2022-03" db="EMBL/GenBank/DDBJ databases">
        <authorList>
            <person name="Lindestad O."/>
        </authorList>
    </citation>
    <scope>NUCLEOTIDE SEQUENCE</scope>
</reference>
<dbReference type="Pfam" id="PF24138">
    <property type="entry name" value="TPR_TNPO3_IPO13_2nd"/>
    <property type="match status" value="1"/>
</dbReference>
<name>A0A8S4RSH6_9NEOP</name>
<dbReference type="InterPro" id="IPR011989">
    <property type="entry name" value="ARM-like"/>
</dbReference>
<feature type="domain" description="Exportin-1/Importin-beta-like" evidence="2">
    <location>
        <begin position="101"/>
        <end position="245"/>
    </location>
</feature>
<dbReference type="Pfam" id="PF24140">
    <property type="entry name" value="TPR_TNPO3_IPO13_3rd"/>
    <property type="match status" value="1"/>
</dbReference>
<dbReference type="Proteomes" id="UP000838756">
    <property type="component" value="Unassembled WGS sequence"/>
</dbReference>
<dbReference type="Pfam" id="PF03810">
    <property type="entry name" value="IBN_N"/>
    <property type="match status" value="1"/>
</dbReference>
<dbReference type="InterPro" id="IPR013598">
    <property type="entry name" value="Exportin-1/Importin-b-like"/>
</dbReference>
<dbReference type="InterPro" id="IPR001494">
    <property type="entry name" value="Importin-beta_N"/>
</dbReference>
<evidence type="ECO:0000259" key="1">
    <source>
        <dbReference type="Pfam" id="PF03810"/>
    </source>
</evidence>
<proteinExistence type="predicted"/>
<evidence type="ECO:0000259" key="2">
    <source>
        <dbReference type="Pfam" id="PF08389"/>
    </source>
</evidence>
<dbReference type="AlphaFoldDB" id="A0A8S4RSH6"/>
<sequence>MESPSMDTIYQAISALYDNPNGNEKEKASTWLGDVQKSIHSWKVADQLLQQKKDVPSCFFAAQTMRSKVQHNLSELPQDAVVSLRDTLVAHLEGISADTSPPILTQLSLALADLALQMLTWQNCVSDLIKLFSNKNYFVLLEILTVLPQEIDSSSLKLGENRREEIKTELRANAQDVTFFLKECINSNPNSQIALKIIKCMTSWIQVKAISIQEVPQNAVIGFSLQVLQDHTSINILHDAASDCICAILHCLEDNSNNTEVEKLLFDNVSALEASYHMVVAHEEEEKAANYARVFTELAEKFLGKIILSTANGSAHFAMRALELVLMCVGHHDYEVAKITFNLWYRLSEEVYERDYQPLTDAFKPHIERLIEALARHCQCEPDLIQLPDEDEFFDFRMKVMELIKDVVFIVGSSSVFCQMFATLQADLSWEQTEAALFIMQAVAKNILPEEYEYVPKVVEAILSMPEDSHPAVRKTCILLLGELCEWIERHPECLEASLQNLIRALHDKRLANAAAVALQNICKACRSHAAPHAATLLRAARLADELALPLHTSSTLMRALAAAIGRLPHDQVSDILPLDQVFRMGTSSEVLINVATLNVFNIVSLNPRSQLTVAMREATAVQLAGLNELLKSSKEMKKGTSSDPVLWLDRLAALFRDVDVLPASGAHPCMPAFRDAWPAINDVMIKYLQRSPAALVEGDTLGSVLQCAVAACALDHSDANCSLMKFLHDLTRMASATRTDDHHLKGLVNTALTQYGETLTYALLEASVLHLHSYMLAEVGEVLLELLQWQRGAGVDWLQSALRRLPRAPPAATEHQCWQFHQYAMRAEKCKEMTRLLRDFARLYR</sequence>
<dbReference type="InterPro" id="IPR051345">
    <property type="entry name" value="Importin_beta-like_NTR"/>
</dbReference>
<feature type="domain" description="Importin N-terminal" evidence="1">
    <location>
        <begin position="28"/>
        <end position="92"/>
    </location>
</feature>
<dbReference type="PANTHER" id="PTHR12363">
    <property type="entry name" value="TRANSPORTIN 3 AND IMPORTIN 13"/>
    <property type="match status" value="1"/>
</dbReference>
<dbReference type="PANTHER" id="PTHR12363:SF42">
    <property type="entry name" value="TRANSPORTIN-3"/>
    <property type="match status" value="1"/>
</dbReference>
<gene>
    <name evidence="3" type="primary">jg6448</name>
    <name evidence="3" type="ORF">PAEG_LOCUS17109</name>
</gene>
<dbReference type="EMBL" id="CAKXAJ010025532">
    <property type="protein sequence ID" value="CAH2240533.1"/>
    <property type="molecule type" value="Genomic_DNA"/>
</dbReference>
<dbReference type="GO" id="GO:0031267">
    <property type="term" value="F:small GTPase binding"/>
    <property type="evidence" value="ECO:0007669"/>
    <property type="project" value="InterPro"/>
</dbReference>
<dbReference type="GO" id="GO:0006606">
    <property type="term" value="P:protein import into nucleus"/>
    <property type="evidence" value="ECO:0007669"/>
    <property type="project" value="TreeGrafter"/>
</dbReference>
<comment type="caution">
    <text evidence="3">The sequence shown here is derived from an EMBL/GenBank/DDBJ whole genome shotgun (WGS) entry which is preliminary data.</text>
</comment>
<dbReference type="Gene3D" id="1.25.10.10">
    <property type="entry name" value="Leucine-rich Repeat Variant"/>
    <property type="match status" value="2"/>
</dbReference>
<evidence type="ECO:0000313" key="3">
    <source>
        <dbReference type="EMBL" id="CAH2240533.1"/>
    </source>
</evidence>
<dbReference type="OrthoDB" id="435593at2759"/>
<dbReference type="InterPro" id="IPR016024">
    <property type="entry name" value="ARM-type_fold"/>
</dbReference>
<dbReference type="InterPro" id="IPR057941">
    <property type="entry name" value="TPR_TNPO3_IPO13_2nd"/>
</dbReference>